<evidence type="ECO:0000313" key="4">
    <source>
        <dbReference type="Proteomes" id="UP000323075"/>
    </source>
</evidence>
<organism evidence="1 3">
    <name type="scientific">Halobacterium salinarum (strain ATCC 33171 / DSM 3754 / JCM 8978 / NBRC 102687 / NCIMB 764 / 91-R6)</name>
    <dbReference type="NCBI Taxonomy" id="2597657"/>
    <lineage>
        <taxon>Archaea</taxon>
        <taxon>Methanobacteriati</taxon>
        <taxon>Methanobacteriota</taxon>
        <taxon>Stenosarchaea group</taxon>
        <taxon>Halobacteria</taxon>
        <taxon>Halobacteriales</taxon>
        <taxon>Halobacteriaceae</taxon>
        <taxon>Halobacterium</taxon>
    </lineage>
</organism>
<proteinExistence type="predicted"/>
<dbReference type="AlphaFoldDB" id="A0A4D6GZ15"/>
<keyword evidence="1" id="KW-0614">Plasmid</keyword>
<dbReference type="EMBL" id="VRYN01000006">
    <property type="protein sequence ID" value="TYO75383.1"/>
    <property type="molecule type" value="Genomic_DNA"/>
</dbReference>
<sequence length="209" mass="23533">MTDHCCKIGRTIATYDLGERAIEDGFDEELAARWVGDHGFPETATRPLTDWFNTELLKSVYDSHNRKAIDVHIQSEYDALQSDDAVTRGEIIDDLADDGIDGTELTTDFATRSTMYRHLTQCLGANKSKQRSNSDWESDKIEYARDTMRTNIEDVLQSLDRKGELPNGADATVRTQIILQCHVDGCSTQTRLSRARTRGFICRAHSDVA</sequence>
<evidence type="ECO:0000313" key="2">
    <source>
        <dbReference type="EMBL" id="TYO75383.1"/>
    </source>
</evidence>
<dbReference type="InterPro" id="IPR048925">
    <property type="entry name" value="RdfA"/>
</dbReference>
<dbReference type="EMBL" id="CP038632">
    <property type="protein sequence ID" value="QCC46078.1"/>
    <property type="molecule type" value="Genomic_DNA"/>
</dbReference>
<evidence type="ECO:0000313" key="1">
    <source>
        <dbReference type="EMBL" id="QCC46078.1"/>
    </source>
</evidence>
<protein>
    <submittedName>
        <fullName evidence="1">Uncharacterized protein</fullName>
    </submittedName>
</protein>
<dbReference type="Proteomes" id="UP000323075">
    <property type="component" value="Unassembled WGS sequence"/>
</dbReference>
<dbReference type="GeneID" id="68695254"/>
<geneLocation type="plasmid" evidence="1">
    <name>pHSAL1</name>
</geneLocation>
<geneLocation type="plasmid" evidence="3">
    <name>phsal1</name>
</geneLocation>
<accession>A0A4D6GZ15</accession>
<reference evidence="1 3" key="1">
    <citation type="journal article" date="2019" name="Microbiol. Resour. Announc.">
        <title>The Genome Sequence of the Halobacterium salinarum Type Strain Is Closely Related to That of Laboratory Strains NRC-1 and R1.</title>
        <authorList>
            <person name="Pfeiffer F."/>
            <person name="Marchfelder A."/>
            <person name="Habermann B."/>
            <person name="Dyall-Smith M.L."/>
        </authorList>
    </citation>
    <scope>NUCLEOTIDE SEQUENCE [LARGE SCALE GENOMIC DNA]</scope>
    <source>
        <strain evidence="1">91-R6</strain>
        <strain evidence="3">ATCC 33171 / DSM 3754 / JCM 8978 / NBRC 102687 / NCIMB 764 / 91-R6</strain>
        <plasmid evidence="3">phsal1</plasmid>
    </source>
</reference>
<dbReference type="RefSeq" id="WP_010904163.1">
    <property type="nucleotide sequence ID" value="NZ_VRYN01000006.1"/>
</dbReference>
<evidence type="ECO:0000313" key="3">
    <source>
        <dbReference type="Proteomes" id="UP000296216"/>
    </source>
</evidence>
<reference evidence="1" key="3">
    <citation type="journal article" name="MicrobiologyOpen">
        <title>Whole-genome comparison between the type strain of Halobacterium salinarum (DSM 3754(T)) and the laboratory strains R1 and NRC-1.</title>
        <authorList>
            <person name="Pfeiffer F."/>
            <person name="Losensky G."/>
            <person name="Marchfelder A."/>
            <person name="Habermann B."/>
            <person name="Dyall-Smith M."/>
        </authorList>
    </citation>
    <scope>NUCLEOTIDE SEQUENCE</scope>
    <source>
        <strain evidence="1">91-R6</strain>
    </source>
</reference>
<gene>
    <name evidence="2" type="ORF">APQ99_02025</name>
    <name evidence="1" type="ORF">HBSAL_12510</name>
</gene>
<dbReference type="Proteomes" id="UP000296216">
    <property type="component" value="Plasmid pHSAL1"/>
</dbReference>
<reference evidence="2 4" key="2">
    <citation type="submission" date="2019-07" db="EMBL/GenBank/DDBJ databases">
        <title>Genomic Encyclopedia of Archaeal and Bacterial Type Strains, Phase II (KMG-II): from individual species to whole genera.</title>
        <authorList>
            <person name="Goeker M."/>
        </authorList>
    </citation>
    <scope>NUCLEOTIDE SEQUENCE [LARGE SCALE GENOMIC DNA]</scope>
    <source>
        <strain evidence="2 4">DSM 3754</strain>
    </source>
</reference>
<name>A0A4D6GZ15_HALS9</name>
<dbReference type="Pfam" id="PF21811">
    <property type="entry name" value="RdfA"/>
    <property type="match status" value="1"/>
</dbReference>